<sequence>MTTTSSDTELGTAGQAHQELSSIPISIVFPESDSLSNFGTIEHHENGNPVWQPTNAMHISASPGTSIQHSSFLDSKPSSYAPIDYDAPFDSIPDPIPDNDDDGSGDLADMPPAIGSTIPSIHPPVNPMFTFPLPNGENGNDTLAYTMPSSYLLDDSNTLTMTSHGNPYSTQFGLRNIDNSMLAGTASYPQVGPLPTTASGKNINGIIAPTDMILYQPSHQFKNSSWPTGDQTPWVGTLATPASFTNWDPLPSSAAQPTALLPGGLLHPSAAIPPPLSLPGALQDSRHNELINHSRALSTSKRTSDDQCPRRPEKRACPIRPKLTPAQPGSAAITQETNSGSRQRRATKDKHGGVPADMMHTFQKEGPATSNAFVPRIRSKKVCLRCQTLREKCSGTFPCQNCGPSNVRCTGRTTVYNQLPCFDADPRDLNIFSILAYFHGIFNPNLPLPPNTTTPLDDFWKASLRLSYTALEHLRSKVDSERIFFLFSMFKVTELPAGEMFFESPGDCPDNFQWKPERVLPAPEVIETPIMCHLLLSITQRRALARLAGLARYEVDVLSAALSDALFELTKKLVEKVKRQKASPAEKNNLHSNLLVLLFLSRMRSTYVLRTAEETFVQILYKQHSQSTGTAKRPVVISPTIFAEHSSLIHAVTLLREYTQSWSRRRELLVIWTRHWLQKLYGDQDGEEILSKTGHVLGLCTLLSFMDLEPQLIGQATCERDRFADGRDGADSVPSIHFQFAPLPNGPVYFGEREDTNWKASAVDTLGGTDGPDIANFLGLGLVQSLMMMVRTPSQSSFDEETLNQNLDHLVGGYIIRQMLAQDPQPQLSDQGTVFMPPKKGTILDYQIGGSIDTSDQSMFKHLRDKIQERGFDVSSDVEWNDILIRVLAHRFVDG</sequence>
<evidence type="ECO:0000259" key="3">
    <source>
        <dbReference type="Pfam" id="PF00172"/>
    </source>
</evidence>
<feature type="domain" description="Zn(2)-C6 fungal-type" evidence="3">
    <location>
        <begin position="382"/>
        <end position="410"/>
    </location>
</feature>
<dbReference type="InterPro" id="IPR036864">
    <property type="entry name" value="Zn2-C6_fun-type_DNA-bd_sf"/>
</dbReference>
<dbReference type="AlphaFoldDB" id="A0AAV9HMH4"/>
<comment type="caution">
    <text evidence="4">The sequence shown here is derived from an EMBL/GenBank/DDBJ whole genome shotgun (WGS) entry which is preliminary data.</text>
</comment>
<feature type="compositionally biased region" description="Polar residues" evidence="2">
    <location>
        <begin position="332"/>
        <end position="341"/>
    </location>
</feature>
<dbReference type="Proteomes" id="UP001321749">
    <property type="component" value="Unassembled WGS sequence"/>
</dbReference>
<dbReference type="InterPro" id="IPR001138">
    <property type="entry name" value="Zn2Cys6_DnaBD"/>
</dbReference>
<keyword evidence="1" id="KW-0539">Nucleus</keyword>
<reference evidence="4" key="1">
    <citation type="journal article" date="2023" name="Mol. Phylogenet. Evol.">
        <title>Genome-scale phylogeny and comparative genomics of the fungal order Sordariales.</title>
        <authorList>
            <person name="Hensen N."/>
            <person name="Bonometti L."/>
            <person name="Westerberg I."/>
            <person name="Brannstrom I.O."/>
            <person name="Guillou S."/>
            <person name="Cros-Aarteil S."/>
            <person name="Calhoun S."/>
            <person name="Haridas S."/>
            <person name="Kuo A."/>
            <person name="Mondo S."/>
            <person name="Pangilinan J."/>
            <person name="Riley R."/>
            <person name="LaButti K."/>
            <person name="Andreopoulos B."/>
            <person name="Lipzen A."/>
            <person name="Chen C."/>
            <person name="Yan M."/>
            <person name="Daum C."/>
            <person name="Ng V."/>
            <person name="Clum A."/>
            <person name="Steindorff A."/>
            <person name="Ohm R.A."/>
            <person name="Martin F."/>
            <person name="Silar P."/>
            <person name="Natvig D.O."/>
            <person name="Lalanne C."/>
            <person name="Gautier V."/>
            <person name="Ament-Velasquez S.L."/>
            <person name="Kruys A."/>
            <person name="Hutchinson M.I."/>
            <person name="Powell A.J."/>
            <person name="Barry K."/>
            <person name="Miller A.N."/>
            <person name="Grigoriev I.V."/>
            <person name="Debuchy R."/>
            <person name="Gladieux P."/>
            <person name="Hiltunen Thoren M."/>
            <person name="Johannesson H."/>
        </authorList>
    </citation>
    <scope>NUCLEOTIDE SEQUENCE</scope>
    <source>
        <strain evidence="4">PSN324</strain>
    </source>
</reference>
<protein>
    <recommendedName>
        <fullName evidence="3">Zn(2)-C6 fungal-type domain-containing protein</fullName>
    </recommendedName>
</protein>
<reference evidence="4" key="2">
    <citation type="submission" date="2023-06" db="EMBL/GenBank/DDBJ databases">
        <authorList>
            <consortium name="Lawrence Berkeley National Laboratory"/>
            <person name="Mondo S.J."/>
            <person name="Hensen N."/>
            <person name="Bonometti L."/>
            <person name="Westerberg I."/>
            <person name="Brannstrom I.O."/>
            <person name="Guillou S."/>
            <person name="Cros-Aarteil S."/>
            <person name="Calhoun S."/>
            <person name="Haridas S."/>
            <person name="Kuo A."/>
            <person name="Pangilinan J."/>
            <person name="Riley R."/>
            <person name="Labutti K."/>
            <person name="Andreopoulos B."/>
            <person name="Lipzen A."/>
            <person name="Chen C."/>
            <person name="Yanf M."/>
            <person name="Daum C."/>
            <person name="Ng V."/>
            <person name="Clum A."/>
            <person name="Steindorff A."/>
            <person name="Ohm R."/>
            <person name="Martin F."/>
            <person name="Silar P."/>
            <person name="Natvig D."/>
            <person name="Lalanne C."/>
            <person name="Gautier V."/>
            <person name="Ament-Velasquez S.L."/>
            <person name="Kruys A."/>
            <person name="Hutchinson M.I."/>
            <person name="Powell A.J."/>
            <person name="Barry K."/>
            <person name="Miller A.N."/>
            <person name="Grigoriev I.V."/>
            <person name="Debuchy R."/>
            <person name="Gladieux P."/>
            <person name="Thoren M.H."/>
            <person name="Johannesson H."/>
        </authorList>
    </citation>
    <scope>NUCLEOTIDE SEQUENCE</scope>
    <source>
        <strain evidence="4">PSN324</strain>
    </source>
</reference>
<feature type="compositionally biased region" description="Basic and acidic residues" evidence="2">
    <location>
        <begin position="302"/>
        <end position="316"/>
    </location>
</feature>
<evidence type="ECO:0000313" key="4">
    <source>
        <dbReference type="EMBL" id="KAK4461295.1"/>
    </source>
</evidence>
<evidence type="ECO:0000256" key="2">
    <source>
        <dbReference type="SAM" id="MobiDB-lite"/>
    </source>
</evidence>
<keyword evidence="5" id="KW-1185">Reference proteome</keyword>
<evidence type="ECO:0000313" key="5">
    <source>
        <dbReference type="Proteomes" id="UP001321749"/>
    </source>
</evidence>
<name>A0AAV9HMH4_9PEZI</name>
<accession>A0AAV9HMH4</accession>
<proteinExistence type="predicted"/>
<dbReference type="Pfam" id="PF00172">
    <property type="entry name" value="Zn_clus"/>
    <property type="match status" value="1"/>
</dbReference>
<feature type="region of interest" description="Disordered" evidence="2">
    <location>
        <begin position="292"/>
        <end position="355"/>
    </location>
</feature>
<evidence type="ECO:0000256" key="1">
    <source>
        <dbReference type="ARBA" id="ARBA00023242"/>
    </source>
</evidence>
<dbReference type="SUPFAM" id="SSF57701">
    <property type="entry name" value="Zn2/Cys6 DNA-binding domain"/>
    <property type="match status" value="1"/>
</dbReference>
<organism evidence="4 5">
    <name type="scientific">Cladorrhinum samala</name>
    <dbReference type="NCBI Taxonomy" id="585594"/>
    <lineage>
        <taxon>Eukaryota</taxon>
        <taxon>Fungi</taxon>
        <taxon>Dikarya</taxon>
        <taxon>Ascomycota</taxon>
        <taxon>Pezizomycotina</taxon>
        <taxon>Sordariomycetes</taxon>
        <taxon>Sordariomycetidae</taxon>
        <taxon>Sordariales</taxon>
        <taxon>Podosporaceae</taxon>
        <taxon>Cladorrhinum</taxon>
    </lineage>
</organism>
<dbReference type="GO" id="GO:0008270">
    <property type="term" value="F:zinc ion binding"/>
    <property type="evidence" value="ECO:0007669"/>
    <property type="project" value="InterPro"/>
</dbReference>
<gene>
    <name evidence="4" type="ORF">QBC42DRAFT_270388</name>
</gene>
<dbReference type="EMBL" id="MU864993">
    <property type="protein sequence ID" value="KAK4461295.1"/>
    <property type="molecule type" value="Genomic_DNA"/>
</dbReference>
<dbReference type="GO" id="GO:0000981">
    <property type="term" value="F:DNA-binding transcription factor activity, RNA polymerase II-specific"/>
    <property type="evidence" value="ECO:0007669"/>
    <property type="project" value="InterPro"/>
</dbReference>